<reference evidence="1" key="2">
    <citation type="submission" date="2020-06" db="EMBL/GenBank/DDBJ databases">
        <title>Helianthus annuus Genome sequencing and assembly Release 2.</title>
        <authorList>
            <person name="Gouzy J."/>
            <person name="Langlade N."/>
            <person name="Munos S."/>
        </authorList>
    </citation>
    <scope>NUCLEOTIDE SEQUENCE</scope>
    <source>
        <tissue evidence="1">Leaves</tissue>
    </source>
</reference>
<reference evidence="1" key="1">
    <citation type="journal article" date="2017" name="Nature">
        <title>The sunflower genome provides insights into oil metabolism, flowering and Asterid evolution.</title>
        <authorList>
            <person name="Badouin H."/>
            <person name="Gouzy J."/>
            <person name="Grassa C.J."/>
            <person name="Murat F."/>
            <person name="Staton S.E."/>
            <person name="Cottret L."/>
            <person name="Lelandais-Briere C."/>
            <person name="Owens G.L."/>
            <person name="Carrere S."/>
            <person name="Mayjonade B."/>
            <person name="Legrand L."/>
            <person name="Gill N."/>
            <person name="Kane N.C."/>
            <person name="Bowers J.E."/>
            <person name="Hubner S."/>
            <person name="Bellec A."/>
            <person name="Berard A."/>
            <person name="Berges H."/>
            <person name="Blanchet N."/>
            <person name="Boniface M.C."/>
            <person name="Brunel D."/>
            <person name="Catrice O."/>
            <person name="Chaidir N."/>
            <person name="Claudel C."/>
            <person name="Donnadieu C."/>
            <person name="Faraut T."/>
            <person name="Fievet G."/>
            <person name="Helmstetter N."/>
            <person name="King M."/>
            <person name="Knapp S.J."/>
            <person name="Lai Z."/>
            <person name="Le Paslier M.C."/>
            <person name="Lippi Y."/>
            <person name="Lorenzon L."/>
            <person name="Mandel J.R."/>
            <person name="Marage G."/>
            <person name="Marchand G."/>
            <person name="Marquand E."/>
            <person name="Bret-Mestries E."/>
            <person name="Morien E."/>
            <person name="Nambeesan S."/>
            <person name="Nguyen T."/>
            <person name="Pegot-Espagnet P."/>
            <person name="Pouilly N."/>
            <person name="Raftis F."/>
            <person name="Sallet E."/>
            <person name="Schiex T."/>
            <person name="Thomas J."/>
            <person name="Vandecasteele C."/>
            <person name="Vares D."/>
            <person name="Vear F."/>
            <person name="Vautrin S."/>
            <person name="Crespi M."/>
            <person name="Mangin B."/>
            <person name="Burke J.M."/>
            <person name="Salse J."/>
            <person name="Munos S."/>
            <person name="Vincourt P."/>
            <person name="Rieseberg L.H."/>
            <person name="Langlade N.B."/>
        </authorList>
    </citation>
    <scope>NUCLEOTIDE SEQUENCE</scope>
    <source>
        <tissue evidence="1">Leaves</tissue>
    </source>
</reference>
<name>A0A9K3ENH5_HELAN</name>
<sequence length="96" mass="10719">MKFPLQCFSKIITGTTGLLTASDSGQDGVGGFKSDMVSLDPRHPIPIGIEGGPTKFDPGPLQDLYTEQWQYSYQTVPLTPDQVASIPPYRPWRYEW</sequence>
<proteinExistence type="predicted"/>
<accession>A0A9K3ENH5</accession>
<gene>
    <name evidence="1" type="ORF">HanXRQr2_Chr12g0531051</name>
</gene>
<organism evidence="1 2">
    <name type="scientific">Helianthus annuus</name>
    <name type="common">Common sunflower</name>
    <dbReference type="NCBI Taxonomy" id="4232"/>
    <lineage>
        <taxon>Eukaryota</taxon>
        <taxon>Viridiplantae</taxon>
        <taxon>Streptophyta</taxon>
        <taxon>Embryophyta</taxon>
        <taxon>Tracheophyta</taxon>
        <taxon>Spermatophyta</taxon>
        <taxon>Magnoliopsida</taxon>
        <taxon>eudicotyledons</taxon>
        <taxon>Gunneridae</taxon>
        <taxon>Pentapetalae</taxon>
        <taxon>asterids</taxon>
        <taxon>campanulids</taxon>
        <taxon>Asterales</taxon>
        <taxon>Asteraceae</taxon>
        <taxon>Asteroideae</taxon>
        <taxon>Heliantheae alliance</taxon>
        <taxon>Heliantheae</taxon>
        <taxon>Helianthus</taxon>
    </lineage>
</organism>
<dbReference type="AlphaFoldDB" id="A0A9K3ENH5"/>
<dbReference type="Proteomes" id="UP000215914">
    <property type="component" value="Unassembled WGS sequence"/>
</dbReference>
<evidence type="ECO:0000313" key="1">
    <source>
        <dbReference type="EMBL" id="KAF5777045.1"/>
    </source>
</evidence>
<comment type="caution">
    <text evidence="1">The sequence shown here is derived from an EMBL/GenBank/DDBJ whole genome shotgun (WGS) entry which is preliminary data.</text>
</comment>
<dbReference type="EMBL" id="MNCJ02000327">
    <property type="protein sequence ID" value="KAF5777045.1"/>
    <property type="molecule type" value="Genomic_DNA"/>
</dbReference>
<keyword evidence="2" id="KW-1185">Reference proteome</keyword>
<protein>
    <submittedName>
        <fullName evidence="1">Uncharacterized protein</fullName>
    </submittedName>
</protein>
<evidence type="ECO:0000313" key="2">
    <source>
        <dbReference type="Proteomes" id="UP000215914"/>
    </source>
</evidence>
<dbReference type="Gramene" id="mRNA:HanXRQr2_Chr12g0531051">
    <property type="protein sequence ID" value="mRNA:HanXRQr2_Chr12g0531051"/>
    <property type="gene ID" value="HanXRQr2_Chr12g0531051"/>
</dbReference>